<dbReference type="GO" id="GO:0009432">
    <property type="term" value="P:SOS response"/>
    <property type="evidence" value="ECO:0007669"/>
    <property type="project" value="TreeGrafter"/>
</dbReference>
<dbReference type="GO" id="GO:0046872">
    <property type="term" value="F:metal ion binding"/>
    <property type="evidence" value="ECO:0007669"/>
    <property type="project" value="InterPro"/>
</dbReference>
<organism evidence="4 5">
    <name type="scientific">Brevibacterium yomogidense</name>
    <dbReference type="NCBI Taxonomy" id="946573"/>
    <lineage>
        <taxon>Bacteria</taxon>
        <taxon>Bacillati</taxon>
        <taxon>Actinomycetota</taxon>
        <taxon>Actinomycetes</taxon>
        <taxon>Micrococcales</taxon>
        <taxon>Brevibacteriaceae</taxon>
        <taxon>Brevibacterium</taxon>
    </lineage>
</organism>
<dbReference type="Proteomes" id="UP000196581">
    <property type="component" value="Unassembled WGS sequence"/>
</dbReference>
<dbReference type="PANTHER" id="PTHR21621">
    <property type="entry name" value="RIBOSOMAL PROTEIN S6 MODIFICATION PROTEIN"/>
    <property type="match status" value="1"/>
</dbReference>
<proteinExistence type="predicted"/>
<keyword evidence="1" id="KW-0547">Nucleotide-binding</keyword>
<evidence type="ECO:0000259" key="3">
    <source>
        <dbReference type="PROSITE" id="PS50975"/>
    </source>
</evidence>
<dbReference type="InterPro" id="IPR011761">
    <property type="entry name" value="ATP-grasp"/>
</dbReference>
<dbReference type="SUPFAM" id="SSF56059">
    <property type="entry name" value="Glutathione synthetase ATP-binding domain-like"/>
    <property type="match status" value="1"/>
</dbReference>
<reference evidence="5" key="1">
    <citation type="submission" date="2017-02" db="EMBL/GenBank/DDBJ databases">
        <authorList>
            <person name="Dridi B."/>
        </authorList>
    </citation>
    <scope>NUCLEOTIDE SEQUENCE [LARGE SCALE GENOMIC DNA]</scope>
    <source>
        <strain evidence="5">B Co 03.10</strain>
    </source>
</reference>
<dbReference type="PROSITE" id="PS50975">
    <property type="entry name" value="ATP_GRASP"/>
    <property type="match status" value="1"/>
</dbReference>
<dbReference type="GO" id="GO:0005737">
    <property type="term" value="C:cytoplasm"/>
    <property type="evidence" value="ECO:0007669"/>
    <property type="project" value="TreeGrafter"/>
</dbReference>
<dbReference type="GO" id="GO:0005524">
    <property type="term" value="F:ATP binding"/>
    <property type="evidence" value="ECO:0007669"/>
    <property type="project" value="UniProtKB-UniRule"/>
</dbReference>
<dbReference type="GO" id="GO:0018169">
    <property type="term" value="F:ribosomal S6-glutamic acid ligase activity"/>
    <property type="evidence" value="ECO:0007669"/>
    <property type="project" value="TreeGrafter"/>
</dbReference>
<gene>
    <name evidence="4" type="ORF">FM105_04545</name>
</gene>
<dbReference type="RefSeq" id="WP_087005400.1">
    <property type="nucleotide sequence ID" value="NZ_FWFF01000005.1"/>
</dbReference>
<feature type="domain" description="ATP-grasp" evidence="3">
    <location>
        <begin position="183"/>
        <end position="438"/>
    </location>
</feature>
<dbReference type="PANTHER" id="PTHR21621:SF0">
    <property type="entry name" value="BETA-CITRYLGLUTAMATE SYNTHASE B-RELATED"/>
    <property type="match status" value="1"/>
</dbReference>
<dbReference type="AlphaFoldDB" id="A0A1X6X7P0"/>
<keyword evidence="5" id="KW-1185">Reference proteome</keyword>
<sequence>MDQPEDQHVDQLRIDIVRGRLSTHGFAQRTRPLDDGTEVRLVPLEQTGSSTAELYTHLLATTTHPVAFLEAVEPVGSDDSAVARVHLDANGRVLAGPRPSPMLTVHTPWEDQPQSFRVDARIPVSTVLLERALRIRGAEITRTDRNVLVGSAPDGTPLLVKDARSHLNGMPAVHAAERKDIARALLSRTGVAVPAGVSFDRAADPAEALELLERLGSLVVKPVDGDKGRGVTVGVTDPDGLREAWDLALHETRAGVLVEEVRTGEEVRVLVIDGRARAAAQRVPPHVTGDGERTIRDLVNAKNSRRQESFFLRGKPVSLTPHRLRLLGQSGLTPLSVPAEGQRCDLDRTGNVRTGAEPVDVTESIAPSYLRIAERAVAAVPGLRVAGVDLMGTDLATPAADDGHVVIELNPNPGLGIHAGAQGGESLDVAGALAAAILDVRPPATTSPLPRPRDNVRFDRDSIGATASESSSHALLARAFASRGFTIDPLADDTFFAQRGNHVHGVWDALTDHSAHAAVFALQNPNTVSELLEHAGVPLLEGRAFTRFDRRTAQELAAQWGHVAIHGGTHRPLVVDAASEDAFTAAWEEAAGHATMPGMRVTRAATAPCLRVLVAHGTVVAVREESQGGTVTATEAPGVAQSAETTETSPLPDPDDDPADRPELRTARAAVAALPGLDIAEVVVAPVLAAPAVVHMRTNPDLAAFGDGSTRSTADIAARIVALHLDGAPG</sequence>
<name>A0A1X6X7P0_9MICO</name>
<evidence type="ECO:0000256" key="2">
    <source>
        <dbReference type="SAM" id="MobiDB-lite"/>
    </source>
</evidence>
<dbReference type="Gene3D" id="3.30.470.20">
    <property type="entry name" value="ATP-grasp fold, B domain"/>
    <property type="match status" value="2"/>
</dbReference>
<protein>
    <submittedName>
        <fullName evidence="4">Cyanophycin synthase</fullName>
    </submittedName>
</protein>
<evidence type="ECO:0000313" key="4">
    <source>
        <dbReference type="EMBL" id="SLM95140.1"/>
    </source>
</evidence>
<evidence type="ECO:0000256" key="1">
    <source>
        <dbReference type="PROSITE-ProRule" id="PRU00409"/>
    </source>
</evidence>
<feature type="region of interest" description="Disordered" evidence="2">
    <location>
        <begin position="625"/>
        <end position="661"/>
    </location>
</feature>
<dbReference type="EMBL" id="FWFF01000005">
    <property type="protein sequence ID" value="SLM95140.1"/>
    <property type="molecule type" value="Genomic_DNA"/>
</dbReference>
<accession>A0A1X6X7P0</accession>
<keyword evidence="1" id="KW-0067">ATP-binding</keyword>
<evidence type="ECO:0000313" key="5">
    <source>
        <dbReference type="Proteomes" id="UP000196581"/>
    </source>
</evidence>